<keyword evidence="2" id="KW-1185">Reference proteome</keyword>
<dbReference type="Proteomes" id="UP000267049">
    <property type="component" value="Unassembled WGS sequence"/>
</dbReference>
<organism evidence="1 2">
    <name type="scientific">Montanilutibacter psychrotolerans</name>
    <dbReference type="NCBI Taxonomy" id="1327343"/>
    <lineage>
        <taxon>Bacteria</taxon>
        <taxon>Pseudomonadati</taxon>
        <taxon>Pseudomonadota</taxon>
        <taxon>Gammaproteobacteria</taxon>
        <taxon>Lysobacterales</taxon>
        <taxon>Lysobacteraceae</taxon>
        <taxon>Montanilutibacter</taxon>
    </lineage>
</organism>
<dbReference type="AlphaFoldDB" id="A0A3M8SYH0"/>
<comment type="caution">
    <text evidence="1">The sequence shown here is derived from an EMBL/GenBank/DDBJ whole genome shotgun (WGS) entry which is preliminary data.</text>
</comment>
<name>A0A3M8SYH0_9GAMM</name>
<proteinExistence type="predicted"/>
<sequence>MDDGVFSWKQEGVLSLWRYTEFRNKFGGWHLTGNDAGVESLLSLLRLLAGDPGAYRTVTVTPPSASILRVPNYQQGDALWAAPSKWRLQCAPSGNADTWKFPLELEPAALTISEAYLPALIAGLDGIPKGEGDFCIGRPGQGNLALWFWWWPGAA</sequence>
<evidence type="ECO:0000313" key="1">
    <source>
        <dbReference type="EMBL" id="RNF84486.1"/>
    </source>
</evidence>
<accession>A0A3M8SYH0</accession>
<reference evidence="1 2" key="1">
    <citation type="submission" date="2018-11" db="EMBL/GenBank/DDBJ databases">
        <title>Lysobacter cryohumiis sp. nov., isolated from soil in the Tianshan Mountains, Xinjiang, China.</title>
        <authorList>
            <person name="Luo Y."/>
            <person name="Sheng H."/>
        </authorList>
    </citation>
    <scope>NUCLEOTIDE SEQUENCE [LARGE SCALE GENOMIC DNA]</scope>
    <source>
        <strain evidence="1 2">ZS60</strain>
    </source>
</reference>
<dbReference type="OrthoDB" id="1432296at2"/>
<gene>
    <name evidence="1" type="ORF">EER27_08955</name>
</gene>
<evidence type="ECO:0000313" key="2">
    <source>
        <dbReference type="Proteomes" id="UP000267049"/>
    </source>
</evidence>
<dbReference type="EMBL" id="RIBS01000003">
    <property type="protein sequence ID" value="RNF84486.1"/>
    <property type="molecule type" value="Genomic_DNA"/>
</dbReference>
<dbReference type="RefSeq" id="WP_123087672.1">
    <property type="nucleotide sequence ID" value="NZ_RIBS01000003.1"/>
</dbReference>
<protein>
    <submittedName>
        <fullName evidence="1">Uncharacterized protein</fullName>
    </submittedName>
</protein>